<evidence type="ECO:0000313" key="2">
    <source>
        <dbReference type="EMBL" id="RJF75653.1"/>
    </source>
</evidence>
<evidence type="ECO:0000313" key="3">
    <source>
        <dbReference type="Proteomes" id="UP000286287"/>
    </source>
</evidence>
<keyword evidence="3" id="KW-1185">Reference proteome</keyword>
<dbReference type="SUPFAM" id="SSF55154">
    <property type="entry name" value="CYTH-like phosphatases"/>
    <property type="match status" value="1"/>
</dbReference>
<name>A0A418VHL8_9DEIO</name>
<feature type="signal peptide" evidence="1">
    <location>
        <begin position="1"/>
        <end position="25"/>
    </location>
</feature>
<reference evidence="2 3" key="1">
    <citation type="submission" date="2018-09" db="EMBL/GenBank/DDBJ databases">
        <authorList>
            <person name="Zhu H."/>
        </authorList>
    </citation>
    <scope>NUCLEOTIDE SEQUENCE [LARGE SCALE GENOMIC DNA]</scope>
    <source>
        <strain evidence="2 3">K2S05-167</strain>
    </source>
</reference>
<protein>
    <submittedName>
        <fullName evidence="2">Uncharacterized protein</fullName>
    </submittedName>
</protein>
<keyword evidence="1" id="KW-0732">Signal</keyword>
<proteinExistence type="predicted"/>
<evidence type="ECO:0000256" key="1">
    <source>
        <dbReference type="SAM" id="SignalP"/>
    </source>
</evidence>
<comment type="caution">
    <text evidence="2">The sequence shown here is derived from an EMBL/GenBank/DDBJ whole genome shotgun (WGS) entry which is preliminary data.</text>
</comment>
<dbReference type="EMBL" id="QYUJ01000004">
    <property type="protein sequence ID" value="RJF75653.1"/>
    <property type="molecule type" value="Genomic_DNA"/>
</dbReference>
<dbReference type="Proteomes" id="UP000286287">
    <property type="component" value="Unassembled WGS sequence"/>
</dbReference>
<dbReference type="PROSITE" id="PS51257">
    <property type="entry name" value="PROKAR_LIPOPROTEIN"/>
    <property type="match status" value="1"/>
</dbReference>
<gene>
    <name evidence="2" type="ORF">D3875_00975</name>
</gene>
<feature type="chain" id="PRO_5019489401" evidence="1">
    <location>
        <begin position="26"/>
        <end position="264"/>
    </location>
</feature>
<organism evidence="2 3">
    <name type="scientific">Deinococcus cavernae</name>
    <dbReference type="NCBI Taxonomy" id="2320857"/>
    <lineage>
        <taxon>Bacteria</taxon>
        <taxon>Thermotogati</taxon>
        <taxon>Deinococcota</taxon>
        <taxon>Deinococci</taxon>
        <taxon>Deinococcales</taxon>
        <taxon>Deinococcaceae</taxon>
        <taxon>Deinococcus</taxon>
    </lineage>
</organism>
<dbReference type="RefSeq" id="WP_119760214.1">
    <property type="nucleotide sequence ID" value="NZ_QYUJ01000004.1"/>
</dbReference>
<dbReference type="InterPro" id="IPR033469">
    <property type="entry name" value="CYTH-like_dom_sf"/>
</dbReference>
<sequence length="264" mass="28961">MKTLTLALTSLTALMLLSGCQQSPAPVSPPNAALTPQAVTVQVESKWTLRDDQAAATRSKLNLFSSSAEQRSMYFYDTWNLDLYRQGLILRARKVKDGDNESTVKFRLMTVNEAGSYLNYSGFKCEIDAVGTNQVSSCSFTTVQPTGQIDDVRDGLLSIKKLFSSDQEAFAESKVSVNWSALQVLGPTPAQVWKKSVSSLAYPYTVEQWTLPSGAVVTEVSTKTSQADASSASLALKNYLINKGLVISTDQEMKTQRTLNEWTQ</sequence>
<dbReference type="AlphaFoldDB" id="A0A418VHL8"/>
<accession>A0A418VHL8</accession>
<dbReference type="OrthoDB" id="5764514at2"/>
<dbReference type="Gene3D" id="2.40.320.10">
    <property type="entry name" value="Hypothetical Protein Pfu-838710-001"/>
    <property type="match status" value="1"/>
</dbReference>